<dbReference type="PROSITE" id="PS51063">
    <property type="entry name" value="HTH_CRP_2"/>
    <property type="match status" value="1"/>
</dbReference>
<dbReference type="GO" id="GO:0003677">
    <property type="term" value="F:DNA binding"/>
    <property type="evidence" value="ECO:0007669"/>
    <property type="project" value="UniProtKB-KW"/>
</dbReference>
<dbReference type="CDD" id="cd00038">
    <property type="entry name" value="CAP_ED"/>
    <property type="match status" value="1"/>
</dbReference>
<dbReference type="Proteomes" id="UP000276634">
    <property type="component" value="Unassembled WGS sequence"/>
</dbReference>
<gene>
    <name evidence="6" type="ORF">EDC57_1878</name>
</gene>
<dbReference type="Gene3D" id="1.10.10.10">
    <property type="entry name" value="Winged helix-like DNA-binding domain superfamily/Winged helix DNA-binding domain"/>
    <property type="match status" value="1"/>
</dbReference>
<reference evidence="6 7" key="1">
    <citation type="submission" date="2018-11" db="EMBL/GenBank/DDBJ databases">
        <title>Genomic Encyclopedia of Type Strains, Phase IV (KMG-IV): sequencing the most valuable type-strain genomes for metagenomic binning, comparative biology and taxonomic classification.</title>
        <authorList>
            <person name="Goeker M."/>
        </authorList>
    </citation>
    <scope>NUCLEOTIDE SEQUENCE [LARGE SCALE GENOMIC DNA]</scope>
    <source>
        <strain evidence="6 7">DSM 100275</strain>
    </source>
</reference>
<evidence type="ECO:0000256" key="3">
    <source>
        <dbReference type="ARBA" id="ARBA00023163"/>
    </source>
</evidence>
<dbReference type="InterPro" id="IPR012318">
    <property type="entry name" value="HTH_CRP"/>
</dbReference>
<dbReference type="SMART" id="SM00419">
    <property type="entry name" value="HTH_CRP"/>
    <property type="match status" value="1"/>
</dbReference>
<dbReference type="InterPro" id="IPR036390">
    <property type="entry name" value="WH_DNA-bd_sf"/>
</dbReference>
<dbReference type="InterPro" id="IPR018490">
    <property type="entry name" value="cNMP-bd_dom_sf"/>
</dbReference>
<dbReference type="PANTHER" id="PTHR24567:SF74">
    <property type="entry name" value="HTH-TYPE TRANSCRIPTIONAL REGULATOR ARCR"/>
    <property type="match status" value="1"/>
</dbReference>
<keyword evidence="3" id="KW-0804">Transcription</keyword>
<sequence length="226" mass="24933">MPRALERACIDAFPQLAAVEPRSRDVLLAAARRVRLPAGTVVFREGEGCRSYLLVLDGTVRVQKVSESGREIVLYRVERGEGCVLTTTCLLASSRYPAEGVAETEVDAVAVPVHEFHRVLAESARFRELVFAVYARRVTELILLVEEVAFGRMDRRLAHRLLELAAGGARIEATHQALAAELGTAREVVSRLLKEFERHGWVALGRGWVEVRDPEALRRAAAGGLV</sequence>
<name>A0A3N1Y4X2_9GAMM</name>
<protein>
    <submittedName>
        <fullName evidence="6">CRP/FNR family transcriptional regulator</fullName>
    </submittedName>
</protein>
<dbReference type="GO" id="GO:0003700">
    <property type="term" value="F:DNA-binding transcription factor activity"/>
    <property type="evidence" value="ECO:0007669"/>
    <property type="project" value="TreeGrafter"/>
</dbReference>
<keyword evidence="2" id="KW-0238">DNA-binding</keyword>
<evidence type="ECO:0000313" key="6">
    <source>
        <dbReference type="EMBL" id="ROR32672.1"/>
    </source>
</evidence>
<comment type="caution">
    <text evidence="6">The sequence shown here is derived from an EMBL/GenBank/DDBJ whole genome shotgun (WGS) entry which is preliminary data.</text>
</comment>
<keyword evidence="7" id="KW-1185">Reference proteome</keyword>
<dbReference type="EMBL" id="RJVI01000002">
    <property type="protein sequence ID" value="ROR32672.1"/>
    <property type="molecule type" value="Genomic_DNA"/>
</dbReference>
<dbReference type="SMART" id="SM00100">
    <property type="entry name" value="cNMP"/>
    <property type="match status" value="1"/>
</dbReference>
<organism evidence="6 7">
    <name type="scientific">Inmirania thermothiophila</name>
    <dbReference type="NCBI Taxonomy" id="1750597"/>
    <lineage>
        <taxon>Bacteria</taxon>
        <taxon>Pseudomonadati</taxon>
        <taxon>Pseudomonadota</taxon>
        <taxon>Gammaproteobacteria</taxon>
        <taxon>Chromatiales</taxon>
        <taxon>Ectothiorhodospiraceae</taxon>
        <taxon>Inmirania</taxon>
    </lineage>
</organism>
<evidence type="ECO:0000313" key="7">
    <source>
        <dbReference type="Proteomes" id="UP000276634"/>
    </source>
</evidence>
<dbReference type="AlphaFoldDB" id="A0A3N1Y4X2"/>
<proteinExistence type="predicted"/>
<evidence type="ECO:0000259" key="5">
    <source>
        <dbReference type="PROSITE" id="PS51063"/>
    </source>
</evidence>
<dbReference type="InterPro" id="IPR000595">
    <property type="entry name" value="cNMP-bd_dom"/>
</dbReference>
<dbReference type="SUPFAM" id="SSF51206">
    <property type="entry name" value="cAMP-binding domain-like"/>
    <property type="match status" value="1"/>
</dbReference>
<feature type="domain" description="HTH crp-type" evidence="5">
    <location>
        <begin position="151"/>
        <end position="215"/>
    </location>
</feature>
<dbReference type="RefSeq" id="WP_245995210.1">
    <property type="nucleotide sequence ID" value="NZ_RJVI01000002.1"/>
</dbReference>
<dbReference type="PROSITE" id="PS50042">
    <property type="entry name" value="CNMP_BINDING_3"/>
    <property type="match status" value="1"/>
</dbReference>
<dbReference type="InterPro" id="IPR036388">
    <property type="entry name" value="WH-like_DNA-bd_sf"/>
</dbReference>
<feature type="domain" description="Cyclic nucleotide-binding" evidence="4">
    <location>
        <begin position="15"/>
        <end position="137"/>
    </location>
</feature>
<dbReference type="Pfam" id="PF00027">
    <property type="entry name" value="cNMP_binding"/>
    <property type="match status" value="1"/>
</dbReference>
<dbReference type="GO" id="GO:0005829">
    <property type="term" value="C:cytosol"/>
    <property type="evidence" value="ECO:0007669"/>
    <property type="project" value="TreeGrafter"/>
</dbReference>
<dbReference type="SUPFAM" id="SSF46785">
    <property type="entry name" value="Winged helix' DNA-binding domain"/>
    <property type="match status" value="1"/>
</dbReference>
<dbReference type="InterPro" id="IPR050397">
    <property type="entry name" value="Env_Response_Regulators"/>
</dbReference>
<evidence type="ECO:0000256" key="1">
    <source>
        <dbReference type="ARBA" id="ARBA00023015"/>
    </source>
</evidence>
<evidence type="ECO:0000259" key="4">
    <source>
        <dbReference type="PROSITE" id="PS50042"/>
    </source>
</evidence>
<dbReference type="PANTHER" id="PTHR24567">
    <property type="entry name" value="CRP FAMILY TRANSCRIPTIONAL REGULATORY PROTEIN"/>
    <property type="match status" value="1"/>
</dbReference>
<dbReference type="InterPro" id="IPR014710">
    <property type="entry name" value="RmlC-like_jellyroll"/>
</dbReference>
<evidence type="ECO:0000256" key="2">
    <source>
        <dbReference type="ARBA" id="ARBA00023125"/>
    </source>
</evidence>
<keyword evidence="1" id="KW-0805">Transcription regulation</keyword>
<accession>A0A3N1Y4X2</accession>
<dbReference type="Gene3D" id="2.60.120.10">
    <property type="entry name" value="Jelly Rolls"/>
    <property type="match status" value="1"/>
</dbReference>
<dbReference type="Pfam" id="PF13545">
    <property type="entry name" value="HTH_Crp_2"/>
    <property type="match status" value="1"/>
</dbReference>